<accession>A0A7S4LG75</accession>
<reference evidence="1" key="1">
    <citation type="submission" date="2021-01" db="EMBL/GenBank/DDBJ databases">
        <authorList>
            <person name="Corre E."/>
            <person name="Pelletier E."/>
            <person name="Niang G."/>
            <person name="Scheremetjew M."/>
            <person name="Finn R."/>
            <person name="Kale V."/>
            <person name="Holt S."/>
            <person name="Cochrane G."/>
            <person name="Meng A."/>
            <person name="Brown T."/>
            <person name="Cohen L."/>
        </authorList>
    </citation>
    <scope>NUCLEOTIDE SEQUENCE</scope>
    <source>
        <strain evidence="1">CCMP1594</strain>
    </source>
</reference>
<dbReference type="AlphaFoldDB" id="A0A7S4LG75"/>
<protein>
    <submittedName>
        <fullName evidence="1">Uncharacterized protein</fullName>
    </submittedName>
</protein>
<sequence length="191" mass="21187">MHGPLVFILRRAIGAVKKWGYKLNLECLDPHDDAEYLAVAPVEFHRSAAVGLTGRPSLVLEAKHLAMSVLGLEKRLLLVMRTKEGVTFFLVIQPEELDDTSCDLLEEASLDFGFATDRGISVITLNNSQIFANASDPNAFVFKPTDGGFVFRDEFHFRVLEDGTDLDSVRNSGTMRQCLTSLSVPKQSTRN</sequence>
<dbReference type="EMBL" id="HBJA01110925">
    <property type="protein sequence ID" value="CAE0826999.1"/>
    <property type="molecule type" value="Transcribed_RNA"/>
</dbReference>
<evidence type="ECO:0000313" key="1">
    <source>
        <dbReference type="EMBL" id="CAE0826999.1"/>
    </source>
</evidence>
<proteinExistence type="predicted"/>
<name>A0A7S4LG75_9EUGL</name>
<gene>
    <name evidence="1" type="ORF">EGYM00163_LOCUS38260</name>
</gene>
<organism evidence="1">
    <name type="scientific">Eutreptiella gymnastica</name>
    <dbReference type="NCBI Taxonomy" id="73025"/>
    <lineage>
        <taxon>Eukaryota</taxon>
        <taxon>Discoba</taxon>
        <taxon>Euglenozoa</taxon>
        <taxon>Euglenida</taxon>
        <taxon>Spirocuta</taxon>
        <taxon>Euglenophyceae</taxon>
        <taxon>Eutreptiales</taxon>
        <taxon>Eutreptiaceae</taxon>
        <taxon>Eutreptiella</taxon>
    </lineage>
</organism>